<protein>
    <submittedName>
        <fullName evidence="3">PH domain-containing protein</fullName>
    </submittedName>
</protein>
<feature type="transmembrane region" description="Helical" evidence="1">
    <location>
        <begin position="193"/>
        <end position="210"/>
    </location>
</feature>
<feature type="transmembrane region" description="Helical" evidence="1">
    <location>
        <begin position="397"/>
        <end position="415"/>
    </location>
</feature>
<feature type="domain" description="YdbS-like PH" evidence="2">
    <location>
        <begin position="75"/>
        <end position="152"/>
    </location>
</feature>
<sequence>MDKTNDFSQFRRQSKKGIIVIYLNLIYKFLKAFWILLFLFIQKFSKITQETLLYIYLGVAVLLIFLLVRAYLIFKNFKFKVENKHFVLQKGIIKKTNTSIPFDRIQNINFKQNIIQQIINVHEVNVETAGSSKAEISIKALSFKDAKDLKNIVTVVSDKESLKVEQVEKEQDKPLLKIGFLSLLKVSLTENHLQSLLLLFALLVGFFQQVDDLFKGLGKKEELSNFISNNASALKTSVFLIVGLLVFLSIVAVLSSIVRIVFKHFNLTVFIKNDALEVYQGLTTKKSVILKKSKIQHITISTNPIKRKLGISFITFKQAISGKVNKKQKDKIIRIVGCKEKQVTEVKSLLSFDKELLDISFQNSNIYLKYRNYIRSLFFFIPLNLLFFFGMEEYNAFWINLIIIPIYLVAVHFFYRKRIFKFSKDVLLIGTGILETHKTYLPFFKVQNIKMKQTIFQERKNVADLVFQTASGKVKLPCVDFDKALHIYNYTLFKVESSTKSWM</sequence>
<dbReference type="Pfam" id="PF03703">
    <property type="entry name" value="bPH_2"/>
    <property type="match status" value="3"/>
</dbReference>
<dbReference type="InterPro" id="IPR005182">
    <property type="entry name" value="YdbS-like_PH"/>
</dbReference>
<proteinExistence type="predicted"/>
<feature type="domain" description="YdbS-like PH" evidence="2">
    <location>
        <begin position="415"/>
        <end position="490"/>
    </location>
</feature>
<keyword evidence="1" id="KW-0472">Membrane</keyword>
<dbReference type="InterPro" id="IPR014529">
    <property type="entry name" value="UCP026631"/>
</dbReference>
<evidence type="ECO:0000313" key="3">
    <source>
        <dbReference type="EMBL" id="WYW56631.1"/>
    </source>
</evidence>
<keyword evidence="1" id="KW-0812">Transmembrane</keyword>
<name>A0ABZ2TU30_9FLAO</name>
<keyword evidence="1" id="KW-1133">Transmembrane helix</keyword>
<feature type="transmembrane region" description="Helical" evidence="1">
    <location>
        <begin position="53"/>
        <end position="74"/>
    </location>
</feature>
<feature type="transmembrane region" description="Helical" evidence="1">
    <location>
        <begin position="373"/>
        <end position="391"/>
    </location>
</feature>
<reference evidence="3 4" key="1">
    <citation type="submission" date="2024-03" db="EMBL/GenBank/DDBJ databases">
        <authorList>
            <person name="Cao K."/>
        </authorList>
    </citation>
    <scope>NUCLEOTIDE SEQUENCE [LARGE SCALE GENOMIC DNA]</scope>
    <source>
        <strain evidence="3 4">MCCC 1K00696</strain>
    </source>
</reference>
<feature type="transmembrane region" description="Helical" evidence="1">
    <location>
        <begin position="21"/>
        <end position="41"/>
    </location>
</feature>
<dbReference type="Proteomes" id="UP001491088">
    <property type="component" value="Chromosome"/>
</dbReference>
<feature type="domain" description="YdbS-like PH" evidence="2">
    <location>
        <begin position="266"/>
        <end position="346"/>
    </location>
</feature>
<dbReference type="RefSeq" id="WP_340934576.1">
    <property type="nucleotide sequence ID" value="NZ_CP150496.1"/>
</dbReference>
<dbReference type="EMBL" id="CP150496">
    <property type="protein sequence ID" value="WYW56631.1"/>
    <property type="molecule type" value="Genomic_DNA"/>
</dbReference>
<evidence type="ECO:0000313" key="4">
    <source>
        <dbReference type="Proteomes" id="UP001491088"/>
    </source>
</evidence>
<dbReference type="PANTHER" id="PTHR34473:SF2">
    <property type="entry name" value="UPF0699 TRANSMEMBRANE PROTEIN YDBT"/>
    <property type="match status" value="1"/>
</dbReference>
<organism evidence="3 4">
    <name type="scientific">Polaribacter marinaquae</name>
    <dbReference type="NCBI Taxonomy" id="1642819"/>
    <lineage>
        <taxon>Bacteria</taxon>
        <taxon>Pseudomonadati</taxon>
        <taxon>Bacteroidota</taxon>
        <taxon>Flavobacteriia</taxon>
        <taxon>Flavobacteriales</taxon>
        <taxon>Flavobacteriaceae</taxon>
    </lineage>
</organism>
<feature type="transmembrane region" description="Helical" evidence="1">
    <location>
        <begin position="238"/>
        <end position="262"/>
    </location>
</feature>
<evidence type="ECO:0000259" key="2">
    <source>
        <dbReference type="Pfam" id="PF03703"/>
    </source>
</evidence>
<dbReference type="PANTHER" id="PTHR34473">
    <property type="entry name" value="UPF0699 TRANSMEMBRANE PROTEIN YDBS"/>
    <property type="match status" value="1"/>
</dbReference>
<accession>A0ABZ2TU30</accession>
<evidence type="ECO:0000256" key="1">
    <source>
        <dbReference type="SAM" id="Phobius"/>
    </source>
</evidence>
<keyword evidence="4" id="KW-1185">Reference proteome</keyword>
<dbReference type="PIRSF" id="PIRSF026631">
    <property type="entry name" value="UCP026631"/>
    <property type="match status" value="1"/>
</dbReference>
<gene>
    <name evidence="3" type="ORF">WG950_05100</name>
</gene>